<keyword evidence="10" id="KW-1185">Reference proteome</keyword>
<dbReference type="RefSeq" id="WP_354368496.1">
    <property type="nucleotide sequence ID" value="NZ_JBEPLN010000012.1"/>
</dbReference>
<keyword evidence="7 8" id="KW-0472">Membrane</keyword>
<keyword evidence="3" id="KW-0813">Transport</keyword>
<evidence type="ECO:0000256" key="2">
    <source>
        <dbReference type="ARBA" id="ARBA00010145"/>
    </source>
</evidence>
<accession>A0ABV2JHC3</accession>
<evidence type="ECO:0000256" key="1">
    <source>
        <dbReference type="ARBA" id="ARBA00004651"/>
    </source>
</evidence>
<protein>
    <submittedName>
        <fullName evidence="9">Permease</fullName>
    </submittedName>
</protein>
<keyword evidence="6 8" id="KW-1133">Transmembrane helix</keyword>
<dbReference type="Gene3D" id="1.20.1530.20">
    <property type="match status" value="1"/>
</dbReference>
<reference evidence="9 10" key="1">
    <citation type="submission" date="2024-06" db="EMBL/GenBank/DDBJ databases">
        <title>Genomic Encyclopedia of Type Strains, Phase IV (KMG-IV): sequencing the most valuable type-strain genomes for metagenomic binning, comparative biology and taxonomic classification.</title>
        <authorList>
            <person name="Goeker M."/>
        </authorList>
    </citation>
    <scope>NUCLEOTIDE SEQUENCE [LARGE SCALE GENOMIC DNA]</scope>
    <source>
        <strain evidence="9 10">DSM 28302</strain>
    </source>
</reference>
<feature type="transmembrane region" description="Helical" evidence="8">
    <location>
        <begin position="6"/>
        <end position="26"/>
    </location>
</feature>
<sequence>MEIAYVVLQKLIVLCLLMGVGVHLMQRDIFTRDLTKQLSKLLTVYVVPTLFVSAFISSDFSLSRLKLLIVTILSAGFILLTRALLLHFIVPVSRPMDKYAAMFSNAGFMGVPLATAAGGMDAVFFISGFILVNQMTQWTYGLFLITKKRSSISFRSAILNPAAVGTVIGVTLFCLPFHLPTVLIDTVNTFSELNTPLATLVLGTYFYKVDLKEVFFYKPAYYTAFLRLVLTAGFSIILIWLLPIDERSVKLALTIASISPTALNAALLSQVYGGDYEYSSRLVLLTTMFSMLTIPVWMTVAGYLYL</sequence>
<dbReference type="PANTHER" id="PTHR36838:SF1">
    <property type="entry name" value="SLR1864 PROTEIN"/>
    <property type="match status" value="1"/>
</dbReference>
<gene>
    <name evidence="9" type="ORF">ABID28_000911</name>
</gene>
<evidence type="ECO:0000313" key="9">
    <source>
        <dbReference type="EMBL" id="MET3634272.1"/>
    </source>
</evidence>
<feature type="transmembrane region" description="Helical" evidence="8">
    <location>
        <begin position="251"/>
        <end position="272"/>
    </location>
</feature>
<feature type="transmembrane region" description="Helical" evidence="8">
    <location>
        <begin position="157"/>
        <end position="179"/>
    </location>
</feature>
<evidence type="ECO:0000313" key="10">
    <source>
        <dbReference type="Proteomes" id="UP001549037"/>
    </source>
</evidence>
<dbReference type="Pfam" id="PF03547">
    <property type="entry name" value="Mem_trans"/>
    <property type="match status" value="2"/>
</dbReference>
<dbReference type="PANTHER" id="PTHR36838">
    <property type="entry name" value="AUXIN EFFLUX CARRIER FAMILY PROTEIN"/>
    <property type="match status" value="1"/>
</dbReference>
<comment type="similarity">
    <text evidence="2">Belongs to the auxin efflux carrier (TC 2.A.69) family.</text>
</comment>
<keyword evidence="4" id="KW-1003">Cell membrane</keyword>
<evidence type="ECO:0000256" key="6">
    <source>
        <dbReference type="ARBA" id="ARBA00022989"/>
    </source>
</evidence>
<evidence type="ECO:0000256" key="7">
    <source>
        <dbReference type="ARBA" id="ARBA00023136"/>
    </source>
</evidence>
<feature type="transmembrane region" description="Helical" evidence="8">
    <location>
        <begin position="220"/>
        <end position="244"/>
    </location>
</feature>
<evidence type="ECO:0000256" key="4">
    <source>
        <dbReference type="ARBA" id="ARBA00022475"/>
    </source>
</evidence>
<name>A0ABV2JHC3_9STRE</name>
<dbReference type="InterPro" id="IPR004776">
    <property type="entry name" value="Mem_transp_PIN-like"/>
</dbReference>
<comment type="caution">
    <text evidence="9">The sequence shown here is derived from an EMBL/GenBank/DDBJ whole genome shotgun (WGS) entry which is preliminary data.</text>
</comment>
<feature type="transmembrane region" description="Helical" evidence="8">
    <location>
        <begin position="38"/>
        <end position="56"/>
    </location>
</feature>
<dbReference type="Proteomes" id="UP001549037">
    <property type="component" value="Unassembled WGS sequence"/>
</dbReference>
<organism evidence="9 10">
    <name type="scientific">Streptococcus porcorum</name>
    <dbReference type="NCBI Taxonomy" id="701526"/>
    <lineage>
        <taxon>Bacteria</taxon>
        <taxon>Bacillati</taxon>
        <taxon>Bacillota</taxon>
        <taxon>Bacilli</taxon>
        <taxon>Lactobacillales</taxon>
        <taxon>Streptococcaceae</taxon>
        <taxon>Streptococcus</taxon>
    </lineage>
</organism>
<dbReference type="InterPro" id="IPR038770">
    <property type="entry name" value="Na+/solute_symporter_sf"/>
</dbReference>
<keyword evidence="5 8" id="KW-0812">Transmembrane</keyword>
<proteinExistence type="inferred from homology"/>
<feature type="transmembrane region" description="Helical" evidence="8">
    <location>
        <begin position="284"/>
        <end position="305"/>
    </location>
</feature>
<evidence type="ECO:0000256" key="5">
    <source>
        <dbReference type="ARBA" id="ARBA00022692"/>
    </source>
</evidence>
<feature type="transmembrane region" description="Helical" evidence="8">
    <location>
        <begin position="68"/>
        <end position="90"/>
    </location>
</feature>
<comment type="subcellular location">
    <subcellularLocation>
        <location evidence="1">Cell membrane</location>
        <topology evidence="1">Multi-pass membrane protein</topology>
    </subcellularLocation>
</comment>
<evidence type="ECO:0000256" key="8">
    <source>
        <dbReference type="SAM" id="Phobius"/>
    </source>
</evidence>
<dbReference type="EMBL" id="JBEPLN010000012">
    <property type="protein sequence ID" value="MET3634272.1"/>
    <property type="molecule type" value="Genomic_DNA"/>
</dbReference>
<evidence type="ECO:0000256" key="3">
    <source>
        <dbReference type="ARBA" id="ARBA00022448"/>
    </source>
</evidence>